<evidence type="ECO:0000313" key="1">
    <source>
        <dbReference type="EMBL" id="EJU02148.1"/>
    </source>
</evidence>
<name>M5GD61_DACPD</name>
<accession>M5GD61</accession>
<gene>
    <name evidence="1" type="ORF">DACRYDRAFT_21903</name>
</gene>
<keyword evidence="2" id="KW-1185">Reference proteome</keyword>
<proteinExistence type="predicted"/>
<organism evidence="1 2">
    <name type="scientific">Dacryopinax primogenitus (strain DJM 731)</name>
    <name type="common">Brown rot fungus</name>
    <dbReference type="NCBI Taxonomy" id="1858805"/>
    <lineage>
        <taxon>Eukaryota</taxon>
        <taxon>Fungi</taxon>
        <taxon>Dikarya</taxon>
        <taxon>Basidiomycota</taxon>
        <taxon>Agaricomycotina</taxon>
        <taxon>Dacrymycetes</taxon>
        <taxon>Dacrymycetales</taxon>
        <taxon>Dacrymycetaceae</taxon>
        <taxon>Dacryopinax</taxon>
    </lineage>
</organism>
<dbReference type="HOGENOM" id="CLU_2469034_0_0_1"/>
<evidence type="ECO:0000313" key="2">
    <source>
        <dbReference type="Proteomes" id="UP000030653"/>
    </source>
</evidence>
<dbReference type="EMBL" id="JH795862">
    <property type="protein sequence ID" value="EJU02148.1"/>
    <property type="molecule type" value="Genomic_DNA"/>
</dbReference>
<dbReference type="GeneID" id="63687655"/>
<dbReference type="AlphaFoldDB" id="M5GD61"/>
<reference evidence="1 2" key="1">
    <citation type="journal article" date="2012" name="Science">
        <title>The Paleozoic origin of enzymatic lignin decomposition reconstructed from 31 fungal genomes.</title>
        <authorList>
            <person name="Floudas D."/>
            <person name="Binder M."/>
            <person name="Riley R."/>
            <person name="Barry K."/>
            <person name="Blanchette R.A."/>
            <person name="Henrissat B."/>
            <person name="Martinez A.T."/>
            <person name="Otillar R."/>
            <person name="Spatafora J.W."/>
            <person name="Yadav J.S."/>
            <person name="Aerts A."/>
            <person name="Benoit I."/>
            <person name="Boyd A."/>
            <person name="Carlson A."/>
            <person name="Copeland A."/>
            <person name="Coutinho P.M."/>
            <person name="de Vries R.P."/>
            <person name="Ferreira P."/>
            <person name="Findley K."/>
            <person name="Foster B."/>
            <person name="Gaskell J."/>
            <person name="Glotzer D."/>
            <person name="Gorecki P."/>
            <person name="Heitman J."/>
            <person name="Hesse C."/>
            <person name="Hori C."/>
            <person name="Igarashi K."/>
            <person name="Jurgens J.A."/>
            <person name="Kallen N."/>
            <person name="Kersten P."/>
            <person name="Kohler A."/>
            <person name="Kuees U."/>
            <person name="Kumar T.K.A."/>
            <person name="Kuo A."/>
            <person name="LaButti K."/>
            <person name="Larrondo L.F."/>
            <person name="Lindquist E."/>
            <person name="Ling A."/>
            <person name="Lombard V."/>
            <person name="Lucas S."/>
            <person name="Lundell T."/>
            <person name="Martin R."/>
            <person name="McLaughlin D.J."/>
            <person name="Morgenstern I."/>
            <person name="Morin E."/>
            <person name="Murat C."/>
            <person name="Nagy L.G."/>
            <person name="Nolan M."/>
            <person name="Ohm R.A."/>
            <person name="Patyshakuliyeva A."/>
            <person name="Rokas A."/>
            <person name="Ruiz-Duenas F.J."/>
            <person name="Sabat G."/>
            <person name="Salamov A."/>
            <person name="Samejima M."/>
            <person name="Schmutz J."/>
            <person name="Slot J.C."/>
            <person name="St John F."/>
            <person name="Stenlid J."/>
            <person name="Sun H."/>
            <person name="Sun S."/>
            <person name="Syed K."/>
            <person name="Tsang A."/>
            <person name="Wiebenga A."/>
            <person name="Young D."/>
            <person name="Pisabarro A."/>
            <person name="Eastwood D.C."/>
            <person name="Martin F."/>
            <person name="Cullen D."/>
            <person name="Grigoriev I.V."/>
            <person name="Hibbett D.S."/>
        </authorList>
    </citation>
    <scope>NUCLEOTIDE SEQUENCE [LARGE SCALE GENOMIC DNA]</scope>
    <source>
        <strain evidence="1 2">DJM-731 SS1</strain>
    </source>
</reference>
<protein>
    <submittedName>
        <fullName evidence="1">Uncharacterized protein</fullName>
    </submittedName>
</protein>
<sequence>MSLTPIPPLLLNKKLALHAKGLAQSRPLGYHRPVRGHTWILHLMLIEPRLVHNEEDRLTMSTTRLTYLSTIAHCAYNLTQTSSLPNPC</sequence>
<dbReference type="Proteomes" id="UP000030653">
    <property type="component" value="Unassembled WGS sequence"/>
</dbReference>
<dbReference type="RefSeq" id="XP_040629045.1">
    <property type="nucleotide sequence ID" value="XM_040772593.1"/>
</dbReference>